<evidence type="ECO:0000256" key="1">
    <source>
        <dbReference type="SAM" id="Phobius"/>
    </source>
</evidence>
<proteinExistence type="predicted"/>
<reference evidence="3" key="1">
    <citation type="journal article" date="2019" name="Int. J. Syst. Evol. Microbiol.">
        <title>The Global Catalogue of Microorganisms (GCM) 10K type strain sequencing project: providing services to taxonomists for standard genome sequencing and annotation.</title>
        <authorList>
            <consortium name="The Broad Institute Genomics Platform"/>
            <consortium name="The Broad Institute Genome Sequencing Center for Infectious Disease"/>
            <person name="Wu L."/>
            <person name="Ma J."/>
        </authorList>
    </citation>
    <scope>NUCLEOTIDE SEQUENCE [LARGE SCALE GENOMIC DNA]</scope>
    <source>
        <strain evidence="3">JCM 16929</strain>
    </source>
</reference>
<evidence type="ECO:0000313" key="2">
    <source>
        <dbReference type="EMBL" id="GAA3622496.1"/>
    </source>
</evidence>
<sequence>MGPDRARAVRIGHRLVPGRPSPLAGPRRLARIGALGGASMLLATGAHVAAGGRLPSLAVLLVTGFLVGLVATTLTARRCRLGRLVVALAIEQALLHLVFDAISMPGGCPGGMAGGHAAAMTGCLTGGQVAAAGPDLGMLLAHGIATLATAWLLARGERLVWDLCERAVRAAGAAPTVRVRRPRPGRAVPGPVLRSTHVAEAAEPRGPPAHAWSA</sequence>
<keyword evidence="3" id="KW-1185">Reference proteome</keyword>
<keyword evidence="1" id="KW-0472">Membrane</keyword>
<protein>
    <recommendedName>
        <fullName evidence="4">MFS transporter</fullName>
    </recommendedName>
</protein>
<keyword evidence="1" id="KW-1133">Transmembrane helix</keyword>
<gene>
    <name evidence="2" type="ORF">GCM10022236_26100</name>
</gene>
<name>A0ABP7A1J5_9ACTN</name>
<dbReference type="Proteomes" id="UP001501490">
    <property type="component" value="Unassembled WGS sequence"/>
</dbReference>
<comment type="caution">
    <text evidence="2">The sequence shown here is derived from an EMBL/GenBank/DDBJ whole genome shotgun (WGS) entry which is preliminary data.</text>
</comment>
<accession>A0ABP7A1J5</accession>
<feature type="transmembrane region" description="Helical" evidence="1">
    <location>
        <begin position="56"/>
        <end position="74"/>
    </location>
</feature>
<keyword evidence="1" id="KW-0812">Transmembrane</keyword>
<dbReference type="EMBL" id="BAABAB010000017">
    <property type="protein sequence ID" value="GAA3622496.1"/>
    <property type="molecule type" value="Genomic_DNA"/>
</dbReference>
<evidence type="ECO:0008006" key="4">
    <source>
        <dbReference type="Google" id="ProtNLM"/>
    </source>
</evidence>
<evidence type="ECO:0000313" key="3">
    <source>
        <dbReference type="Proteomes" id="UP001501490"/>
    </source>
</evidence>
<feature type="transmembrane region" description="Helical" evidence="1">
    <location>
        <begin position="29"/>
        <end position="50"/>
    </location>
</feature>
<organism evidence="2 3">
    <name type="scientific">Microlunatus ginsengisoli</name>
    <dbReference type="NCBI Taxonomy" id="363863"/>
    <lineage>
        <taxon>Bacteria</taxon>
        <taxon>Bacillati</taxon>
        <taxon>Actinomycetota</taxon>
        <taxon>Actinomycetes</taxon>
        <taxon>Propionibacteriales</taxon>
        <taxon>Propionibacteriaceae</taxon>
        <taxon>Microlunatus</taxon>
    </lineage>
</organism>